<dbReference type="EMBL" id="BAIQ01000044">
    <property type="protein sequence ID" value="GAE16818.1"/>
    <property type="molecule type" value="Genomic_DNA"/>
</dbReference>
<keyword evidence="4 10" id="KW-0812">Transmembrane</keyword>
<keyword evidence="3" id="KW-1003">Cell membrane</keyword>
<keyword evidence="5" id="KW-0547">Nucleotide-binding</keyword>
<dbReference type="InterPro" id="IPR005074">
    <property type="entry name" value="Peptidase_C39"/>
</dbReference>
<evidence type="ECO:0000259" key="12">
    <source>
        <dbReference type="PROSITE" id="PS50929"/>
    </source>
</evidence>
<dbReference type="Pfam" id="PF00664">
    <property type="entry name" value="ABC_membrane"/>
    <property type="match status" value="1"/>
</dbReference>
<dbReference type="GO" id="GO:0016887">
    <property type="term" value="F:ATP hydrolysis activity"/>
    <property type="evidence" value="ECO:0007669"/>
    <property type="project" value="InterPro"/>
</dbReference>
<dbReference type="SMART" id="SM00382">
    <property type="entry name" value="AAA"/>
    <property type="match status" value="1"/>
</dbReference>
<evidence type="ECO:0000313" key="14">
    <source>
        <dbReference type="EMBL" id="GAE16818.1"/>
    </source>
</evidence>
<dbReference type="PROSITE" id="PS50990">
    <property type="entry name" value="PEPTIDASE_C39"/>
    <property type="match status" value="1"/>
</dbReference>
<dbReference type="Gene3D" id="3.40.50.300">
    <property type="entry name" value="P-loop containing nucleotide triphosphate hydrolases"/>
    <property type="match status" value="1"/>
</dbReference>
<evidence type="ECO:0000259" key="13">
    <source>
        <dbReference type="PROSITE" id="PS50990"/>
    </source>
</evidence>
<evidence type="ECO:0000256" key="10">
    <source>
        <dbReference type="SAM" id="Phobius"/>
    </source>
</evidence>
<dbReference type="SUPFAM" id="SSF52540">
    <property type="entry name" value="P-loop containing nucleoside triphosphate hydrolases"/>
    <property type="match status" value="1"/>
</dbReference>
<dbReference type="GO" id="GO:0005524">
    <property type="term" value="F:ATP binding"/>
    <property type="evidence" value="ECO:0007669"/>
    <property type="project" value="UniProtKB-KW"/>
</dbReference>
<evidence type="ECO:0000256" key="5">
    <source>
        <dbReference type="ARBA" id="ARBA00022741"/>
    </source>
</evidence>
<dbReference type="InterPro" id="IPR017871">
    <property type="entry name" value="ABC_transporter-like_CS"/>
</dbReference>
<dbReference type="Gene3D" id="3.90.70.10">
    <property type="entry name" value="Cysteine proteinases"/>
    <property type="match status" value="1"/>
</dbReference>
<reference evidence="14 15" key="1">
    <citation type="journal article" date="2014" name="Genome Announc.">
        <title>Draft Genome Sequences of Three Strains of Bacteroides pyogenes Isolated from a Cat and Swine.</title>
        <authorList>
            <person name="Sakamoto M."/>
            <person name="Oshima K."/>
            <person name="Suda W."/>
            <person name="Kitamura K."/>
            <person name="Iida T."/>
            <person name="Hattori M."/>
            <person name="Ohkuma M."/>
        </authorList>
    </citation>
    <scope>NUCLEOTIDE SEQUENCE [LARGE SCALE GENOMIC DNA]</scope>
    <source>
        <strain evidence="14 15">JCM 6292</strain>
    </source>
</reference>
<keyword evidence="6" id="KW-0378">Hydrolase</keyword>
<evidence type="ECO:0000313" key="15">
    <source>
        <dbReference type="Proteomes" id="UP000018861"/>
    </source>
</evidence>
<evidence type="ECO:0000256" key="4">
    <source>
        <dbReference type="ARBA" id="ARBA00022692"/>
    </source>
</evidence>
<protein>
    <submittedName>
        <fullName evidence="14">ABC transporter ATP-binding protein</fullName>
    </submittedName>
</protein>
<feature type="transmembrane region" description="Helical" evidence="10">
    <location>
        <begin position="171"/>
        <end position="193"/>
    </location>
</feature>
<dbReference type="InterPro" id="IPR003439">
    <property type="entry name" value="ABC_transporter-like_ATP-bd"/>
</dbReference>
<dbReference type="InterPro" id="IPR039421">
    <property type="entry name" value="Type_1_exporter"/>
</dbReference>
<accession>W4PBQ4</accession>
<dbReference type="Gene3D" id="1.20.1560.10">
    <property type="entry name" value="ABC transporter type 1, transmembrane domain"/>
    <property type="match status" value="1"/>
</dbReference>
<name>W4PBQ4_9BACE</name>
<evidence type="ECO:0000256" key="1">
    <source>
        <dbReference type="ARBA" id="ARBA00004651"/>
    </source>
</evidence>
<dbReference type="GO" id="GO:0008233">
    <property type="term" value="F:peptidase activity"/>
    <property type="evidence" value="ECO:0007669"/>
    <property type="project" value="InterPro"/>
</dbReference>
<dbReference type="CDD" id="cd02418">
    <property type="entry name" value="Peptidase_C39B"/>
    <property type="match status" value="1"/>
</dbReference>
<gene>
    <name evidence="14" type="ORF">JCM6292_3313</name>
</gene>
<dbReference type="InterPro" id="IPR011527">
    <property type="entry name" value="ABC1_TM_dom"/>
</dbReference>
<dbReference type="PROSITE" id="PS00211">
    <property type="entry name" value="ABC_TRANSPORTER_1"/>
    <property type="match status" value="1"/>
</dbReference>
<evidence type="ECO:0000256" key="8">
    <source>
        <dbReference type="ARBA" id="ARBA00022989"/>
    </source>
</evidence>
<keyword evidence="2" id="KW-0813">Transport</keyword>
<feature type="domain" description="ABC transporter" evidence="11">
    <location>
        <begin position="486"/>
        <end position="722"/>
    </location>
</feature>
<dbReference type="PROSITE" id="PS50929">
    <property type="entry name" value="ABC_TM1F"/>
    <property type="match status" value="1"/>
</dbReference>
<feature type="domain" description="ABC transmembrane type-1" evidence="12">
    <location>
        <begin position="175"/>
        <end position="454"/>
    </location>
</feature>
<dbReference type="InterPro" id="IPR003593">
    <property type="entry name" value="AAA+_ATPase"/>
</dbReference>
<feature type="domain" description="Peptidase C39" evidence="13">
    <location>
        <begin position="8"/>
        <end position="131"/>
    </location>
</feature>
<dbReference type="PANTHER" id="PTHR43394">
    <property type="entry name" value="ATP-DEPENDENT PERMEASE MDL1, MITOCHONDRIAL"/>
    <property type="match status" value="1"/>
</dbReference>
<feature type="transmembrane region" description="Helical" evidence="10">
    <location>
        <begin position="282"/>
        <end position="303"/>
    </location>
</feature>
<dbReference type="Pfam" id="PF00005">
    <property type="entry name" value="ABC_tran"/>
    <property type="match status" value="1"/>
</dbReference>
<feature type="transmembrane region" description="Helical" evidence="10">
    <location>
        <begin position="309"/>
        <end position="330"/>
    </location>
</feature>
<organism evidence="14 15">
    <name type="scientific">Bacteroides pyogenes JCM 6292</name>
    <dbReference type="NCBI Taxonomy" id="1235809"/>
    <lineage>
        <taxon>Bacteria</taxon>
        <taxon>Pseudomonadati</taxon>
        <taxon>Bacteroidota</taxon>
        <taxon>Bacteroidia</taxon>
        <taxon>Bacteroidales</taxon>
        <taxon>Bacteroidaceae</taxon>
        <taxon>Bacteroides</taxon>
    </lineage>
</organism>
<dbReference type="GO" id="GO:0015421">
    <property type="term" value="F:ABC-type oligopeptide transporter activity"/>
    <property type="evidence" value="ECO:0007669"/>
    <property type="project" value="TreeGrafter"/>
</dbReference>
<dbReference type="Proteomes" id="UP000018861">
    <property type="component" value="Unassembled WGS sequence"/>
</dbReference>
<dbReference type="CDD" id="cd18571">
    <property type="entry name" value="ABC_6TM_peptidase_like"/>
    <property type="match status" value="1"/>
</dbReference>
<dbReference type="InterPro" id="IPR036640">
    <property type="entry name" value="ABC1_TM_sf"/>
</dbReference>
<dbReference type="MEROPS" id="C39.001"/>
<proteinExistence type="predicted"/>
<sequence>MKFPFYKQYDSTDCGPACLKSIAEYYGKSIDLQYLREACYTGKDGVSLLNISNAAQNIGFKTQMVKTGIDELKKTFALPCILHWRKNHFVVLYNISGSSKPKFHICDPAQGLVICNEDDFFKSWICEYDSSHGIALLLKKTDKFHNRKHEGCEKSTNKYSLFDYILPYRKYFYQIILGITLACLFNFILPYLAQSIVDNGIKNQDINFIIAVLIAQVMISLGQVINSLITNWILLHMTARISISLISDFLNKLTRLPIAFFDSKKTGDLLQRINDHQRIQDFLTGSMLSLIMAIFTLIIYGIVMFKYDIKILIIFIVGSILYITWIQLFMKRRKRLDYMRFQEASVNQNSLLQLINGMQEIKLNGCEKRKRWEWEKSQAKLYAISIRGLSITQIQEIGGTFIEQTKNILISFIAAKAVIDSHMTLGMMMALQYILGQLNAPIKQFITFAETGQDAKLSMDRLVEIHNKQDEEPVQKNNDIPCNPTITLKDVTFQYEGLHSEKVLNKVSLDIPYAKTLAIVGMSGSGKTTLLKLILGFYEPTDGGIFVNNRPLSEYSGKAWRMNCGVVMQEGYIFSDTIINNITICDSTPDLQKFKKAIDVANLTDFLETLPLGYDTIIGHDGHGLSAGQKQRILIARAVYKDPPILIFDEATNALDTNNEKEIMSKLTDFFQGKTVIIVAHRMSTVKNADNIVVLNKSKIIEQGPHEQLITQKGDYFNLIKNQLEISI</sequence>
<evidence type="ECO:0000256" key="9">
    <source>
        <dbReference type="ARBA" id="ARBA00023136"/>
    </source>
</evidence>
<dbReference type="GO" id="GO:0005886">
    <property type="term" value="C:plasma membrane"/>
    <property type="evidence" value="ECO:0007669"/>
    <property type="project" value="UniProtKB-SubCell"/>
</dbReference>
<dbReference type="SUPFAM" id="SSF90123">
    <property type="entry name" value="ABC transporter transmembrane region"/>
    <property type="match status" value="1"/>
</dbReference>
<evidence type="ECO:0000256" key="2">
    <source>
        <dbReference type="ARBA" id="ARBA00022448"/>
    </source>
</evidence>
<comment type="caution">
    <text evidence="14">The sequence shown here is derived from an EMBL/GenBank/DDBJ whole genome shotgun (WGS) entry which is preliminary data.</text>
</comment>
<dbReference type="PANTHER" id="PTHR43394:SF1">
    <property type="entry name" value="ATP-BINDING CASSETTE SUB-FAMILY B MEMBER 10, MITOCHONDRIAL"/>
    <property type="match status" value="1"/>
</dbReference>
<evidence type="ECO:0000256" key="6">
    <source>
        <dbReference type="ARBA" id="ARBA00022801"/>
    </source>
</evidence>
<keyword evidence="8 10" id="KW-1133">Transmembrane helix</keyword>
<dbReference type="GO" id="GO:0006508">
    <property type="term" value="P:proteolysis"/>
    <property type="evidence" value="ECO:0007669"/>
    <property type="project" value="InterPro"/>
</dbReference>
<dbReference type="InterPro" id="IPR027417">
    <property type="entry name" value="P-loop_NTPase"/>
</dbReference>
<feature type="transmembrane region" description="Helical" evidence="10">
    <location>
        <begin position="208"/>
        <end position="235"/>
    </location>
</feature>
<comment type="subcellular location">
    <subcellularLocation>
        <location evidence="1">Cell membrane</location>
        <topology evidence="1">Multi-pass membrane protein</topology>
    </subcellularLocation>
</comment>
<dbReference type="AlphaFoldDB" id="W4PBQ4"/>
<evidence type="ECO:0000256" key="3">
    <source>
        <dbReference type="ARBA" id="ARBA00022475"/>
    </source>
</evidence>
<dbReference type="FunFam" id="3.40.50.300:FF:000221">
    <property type="entry name" value="Multidrug ABC transporter ATP-binding protein"/>
    <property type="match status" value="1"/>
</dbReference>
<dbReference type="PROSITE" id="PS50893">
    <property type="entry name" value="ABC_TRANSPORTER_2"/>
    <property type="match status" value="1"/>
</dbReference>
<keyword evidence="9 10" id="KW-0472">Membrane</keyword>
<keyword evidence="7 14" id="KW-0067">ATP-binding</keyword>
<evidence type="ECO:0000256" key="7">
    <source>
        <dbReference type="ARBA" id="ARBA00022840"/>
    </source>
</evidence>
<evidence type="ECO:0000259" key="11">
    <source>
        <dbReference type="PROSITE" id="PS50893"/>
    </source>
</evidence>
<dbReference type="Pfam" id="PF03412">
    <property type="entry name" value="Peptidase_C39"/>
    <property type="match status" value="1"/>
</dbReference>